<dbReference type="STRING" id="1462526.BN990_04053"/>
<reference evidence="1 2" key="1">
    <citation type="submission" date="2014-03" db="EMBL/GenBank/DDBJ databases">
        <authorList>
            <person name="Urmite Genomes U."/>
        </authorList>
    </citation>
    <scope>NUCLEOTIDE SEQUENCE [LARGE SCALE GENOMIC DNA]</scope>
    <source>
        <strain evidence="1 2">Vm-5</strain>
    </source>
</reference>
<gene>
    <name evidence="1" type="ORF">BN990_04053</name>
</gene>
<name>A0A024QGQ0_9BACI</name>
<comment type="caution">
    <text evidence="1">The sequence shown here is derived from an EMBL/GenBank/DDBJ whole genome shotgun (WGS) entry which is preliminary data.</text>
</comment>
<dbReference type="Gene3D" id="1.20.1260.10">
    <property type="match status" value="2"/>
</dbReference>
<reference evidence="2" key="2">
    <citation type="submission" date="2014-05" db="EMBL/GenBank/DDBJ databases">
        <title>Draft genome sequence of Virgibacillus massiliensis Vm-5.</title>
        <authorList>
            <person name="Khelaifia S."/>
            <person name="Croce O."/>
            <person name="Lagier J.C."/>
            <person name="Raoult D."/>
        </authorList>
    </citation>
    <scope>NUCLEOTIDE SEQUENCE [LARGE SCALE GENOMIC DNA]</scope>
    <source>
        <strain evidence="2">Vm-5</strain>
    </source>
</reference>
<dbReference type="InterPro" id="IPR021617">
    <property type="entry name" value="DUF3231"/>
</dbReference>
<dbReference type="AlphaFoldDB" id="A0A024QGQ0"/>
<organism evidence="1 2">
    <name type="scientific">Virgibacillus massiliensis</name>
    <dbReference type="NCBI Taxonomy" id="1462526"/>
    <lineage>
        <taxon>Bacteria</taxon>
        <taxon>Bacillati</taxon>
        <taxon>Bacillota</taxon>
        <taxon>Bacilli</taxon>
        <taxon>Bacillales</taxon>
        <taxon>Bacillaceae</taxon>
        <taxon>Virgibacillus</taxon>
    </lineage>
</organism>
<proteinExistence type="predicted"/>
<dbReference type="InterPro" id="IPR012347">
    <property type="entry name" value="Ferritin-like"/>
</dbReference>
<accession>A0A024QGQ0</accession>
<sequence length="330" mass="37447">MSNNFSAADISPLWTSYQYDTVSKCGLHFFLNHVDDPDIKQILEQTLALVEEHIEHIKELFHRANHPLPHAFTTEDVNVQAPRLFSDQLYLKYVYNMTDFMMNSYGLGLTVSDREDVISYYSTNIEAANKLNKQAKKLEKQKGLYIGSPQIPKQTKIEFINKQNFINGWIGERRPLLGVEITNLVFHAKRNAIGHALITGFSQVAASKEVRKFFERGRDISGKHFEIFTSILHEEFLSESALLLTSEVTDSTVAPFSDRLMMTFVSNLIASSMGQYGVALSSSPRHDLSVHYSRLIAEVGKYANEGNKILINNGWLEQPPMAADRRDLAK</sequence>
<dbReference type="EMBL" id="CCDP010000003">
    <property type="protein sequence ID" value="CDQ41679.1"/>
    <property type="molecule type" value="Genomic_DNA"/>
</dbReference>
<protein>
    <recommendedName>
        <fullName evidence="3">DUF3231 family protein</fullName>
    </recommendedName>
</protein>
<dbReference type="Proteomes" id="UP000028875">
    <property type="component" value="Unassembled WGS sequence"/>
</dbReference>
<evidence type="ECO:0000313" key="2">
    <source>
        <dbReference type="Proteomes" id="UP000028875"/>
    </source>
</evidence>
<evidence type="ECO:0008006" key="3">
    <source>
        <dbReference type="Google" id="ProtNLM"/>
    </source>
</evidence>
<dbReference type="Pfam" id="PF11553">
    <property type="entry name" value="DUF3231"/>
    <property type="match status" value="2"/>
</dbReference>
<keyword evidence="2" id="KW-1185">Reference proteome</keyword>
<dbReference type="OrthoDB" id="1675670at2"/>
<evidence type="ECO:0000313" key="1">
    <source>
        <dbReference type="EMBL" id="CDQ41679.1"/>
    </source>
</evidence>
<dbReference type="RefSeq" id="WP_038246400.1">
    <property type="nucleotide sequence ID" value="NZ_BNER01000005.1"/>
</dbReference>
<dbReference type="eggNOG" id="ENOG502Z85B">
    <property type="taxonomic scope" value="Bacteria"/>
</dbReference>